<evidence type="ECO:0000313" key="3">
    <source>
        <dbReference type="Proteomes" id="UP000796761"/>
    </source>
</evidence>
<keyword evidence="1" id="KW-0175">Coiled coil</keyword>
<gene>
    <name evidence="2" type="ORF">HGM15179_018716</name>
</gene>
<dbReference type="AlphaFoldDB" id="A0A8K1DBL0"/>
<evidence type="ECO:0000313" key="2">
    <source>
        <dbReference type="EMBL" id="TRZ08396.1"/>
    </source>
</evidence>
<proteinExistence type="predicted"/>
<organism evidence="2 3">
    <name type="scientific">Zosterops borbonicus</name>
    <dbReference type="NCBI Taxonomy" id="364589"/>
    <lineage>
        <taxon>Eukaryota</taxon>
        <taxon>Metazoa</taxon>
        <taxon>Chordata</taxon>
        <taxon>Craniata</taxon>
        <taxon>Vertebrata</taxon>
        <taxon>Euteleostomi</taxon>
        <taxon>Archelosauria</taxon>
        <taxon>Archosauria</taxon>
        <taxon>Dinosauria</taxon>
        <taxon>Saurischia</taxon>
        <taxon>Theropoda</taxon>
        <taxon>Coelurosauria</taxon>
        <taxon>Aves</taxon>
        <taxon>Neognathae</taxon>
        <taxon>Neoaves</taxon>
        <taxon>Telluraves</taxon>
        <taxon>Australaves</taxon>
        <taxon>Passeriformes</taxon>
        <taxon>Sylvioidea</taxon>
        <taxon>Zosteropidae</taxon>
        <taxon>Zosterops</taxon>
    </lineage>
</organism>
<dbReference type="Proteomes" id="UP000796761">
    <property type="component" value="Unassembled WGS sequence"/>
</dbReference>
<sequence length="86" mass="9517">MQETLRGLRGENARLEGTLRNLSRALGALRARLRDPPGLGDILRNLWAKEPVIVASFGIAAVVPVRDNRNLPKVPKISPKYPQKIP</sequence>
<reference evidence="2" key="1">
    <citation type="submission" date="2019-04" db="EMBL/GenBank/DDBJ databases">
        <title>Genome assembly of Zosterops borbonicus 15179.</title>
        <authorList>
            <person name="Leroy T."/>
            <person name="Anselmetti Y."/>
            <person name="Tilak M.-K."/>
            <person name="Nabholz B."/>
        </authorList>
    </citation>
    <scope>NUCLEOTIDE SEQUENCE</scope>
    <source>
        <strain evidence="2">HGM_15179</strain>
        <tissue evidence="2">Muscle</tissue>
    </source>
</reference>
<evidence type="ECO:0000256" key="1">
    <source>
        <dbReference type="SAM" id="Coils"/>
    </source>
</evidence>
<dbReference type="EMBL" id="SWJQ01001366">
    <property type="protein sequence ID" value="TRZ08396.1"/>
    <property type="molecule type" value="Genomic_DNA"/>
</dbReference>
<name>A0A8K1DBL0_9PASS</name>
<feature type="coiled-coil region" evidence="1">
    <location>
        <begin position="5"/>
        <end position="32"/>
    </location>
</feature>
<accession>A0A8K1DBL0</accession>
<dbReference type="OrthoDB" id="199366at2759"/>
<protein>
    <submittedName>
        <fullName evidence="2">Uncharacterized protein</fullName>
    </submittedName>
</protein>
<comment type="caution">
    <text evidence="2">The sequence shown here is derived from an EMBL/GenBank/DDBJ whole genome shotgun (WGS) entry which is preliminary data.</text>
</comment>
<keyword evidence="3" id="KW-1185">Reference proteome</keyword>